<dbReference type="GO" id="GO:0003676">
    <property type="term" value="F:nucleic acid binding"/>
    <property type="evidence" value="ECO:0007669"/>
    <property type="project" value="InterPro"/>
</dbReference>
<proteinExistence type="predicted"/>
<accession>A0AAV2DWV4</accession>
<evidence type="ECO:0000313" key="3">
    <source>
        <dbReference type="Proteomes" id="UP001497516"/>
    </source>
</evidence>
<dbReference type="PANTHER" id="PTHR35046">
    <property type="entry name" value="ZINC KNUCKLE (CCHC-TYPE) FAMILY PROTEIN"/>
    <property type="match status" value="1"/>
</dbReference>
<gene>
    <name evidence="2" type="ORF">LTRI10_LOCUS19648</name>
</gene>
<dbReference type="PANTHER" id="PTHR35046:SF26">
    <property type="entry name" value="RNA-DIRECTED DNA POLYMERASE"/>
    <property type="match status" value="1"/>
</dbReference>
<dbReference type="InterPro" id="IPR041588">
    <property type="entry name" value="Integrase_H2C2"/>
</dbReference>
<evidence type="ECO:0000259" key="1">
    <source>
        <dbReference type="Pfam" id="PF17921"/>
    </source>
</evidence>
<keyword evidence="3" id="KW-1185">Reference proteome</keyword>
<dbReference type="FunFam" id="1.10.340.70:FF:000001">
    <property type="entry name" value="Retrovirus-related Pol polyprotein from transposon gypsy-like Protein"/>
    <property type="match status" value="1"/>
</dbReference>
<organism evidence="2 3">
    <name type="scientific">Linum trigynum</name>
    <dbReference type="NCBI Taxonomy" id="586398"/>
    <lineage>
        <taxon>Eukaryota</taxon>
        <taxon>Viridiplantae</taxon>
        <taxon>Streptophyta</taxon>
        <taxon>Embryophyta</taxon>
        <taxon>Tracheophyta</taxon>
        <taxon>Spermatophyta</taxon>
        <taxon>Magnoliopsida</taxon>
        <taxon>eudicotyledons</taxon>
        <taxon>Gunneridae</taxon>
        <taxon>Pentapetalae</taxon>
        <taxon>rosids</taxon>
        <taxon>fabids</taxon>
        <taxon>Malpighiales</taxon>
        <taxon>Linaceae</taxon>
        <taxon>Linum</taxon>
    </lineage>
</organism>
<dbReference type="InterPro" id="IPR012337">
    <property type="entry name" value="RNaseH-like_sf"/>
</dbReference>
<dbReference type="Gene3D" id="3.30.420.10">
    <property type="entry name" value="Ribonuclease H-like superfamily/Ribonuclease H"/>
    <property type="match status" value="1"/>
</dbReference>
<dbReference type="AlphaFoldDB" id="A0AAV2DWV4"/>
<dbReference type="SUPFAM" id="SSF53098">
    <property type="entry name" value="Ribonuclease H-like"/>
    <property type="match status" value="1"/>
</dbReference>
<dbReference type="EMBL" id="OZ034816">
    <property type="protein sequence ID" value="CAL1378042.1"/>
    <property type="molecule type" value="Genomic_DNA"/>
</dbReference>
<evidence type="ECO:0000313" key="2">
    <source>
        <dbReference type="EMBL" id="CAL1378042.1"/>
    </source>
</evidence>
<dbReference type="InterPro" id="IPR036397">
    <property type="entry name" value="RNaseH_sf"/>
</dbReference>
<dbReference type="Gene3D" id="1.10.340.70">
    <property type="match status" value="1"/>
</dbReference>
<protein>
    <recommendedName>
        <fullName evidence="1">Integrase zinc-binding domain-containing protein</fullName>
    </recommendedName>
</protein>
<sequence length="174" mass="20109">MTKRERVFLPRWVNLRKEIMKKCHDSEWAGHPGIKRTQALIEEAYFWLRMRDDVEMYVKTYLVCQEEMMEQRSPTGFLEPLPTPRRPWDSVSMDFIIGLPKFDGCGSIMVVVERFSKYAVFICGPKYMTAKDVARLFFKNVVNIGAFLATSCATEMGASRDDLGESCSRSWAPT</sequence>
<reference evidence="2 3" key="1">
    <citation type="submission" date="2024-04" db="EMBL/GenBank/DDBJ databases">
        <authorList>
            <person name="Fracassetti M."/>
        </authorList>
    </citation>
    <scope>NUCLEOTIDE SEQUENCE [LARGE SCALE GENOMIC DNA]</scope>
</reference>
<dbReference type="Proteomes" id="UP001497516">
    <property type="component" value="Chromosome 3"/>
</dbReference>
<dbReference type="Pfam" id="PF17921">
    <property type="entry name" value="Integrase_H2C2"/>
    <property type="match status" value="1"/>
</dbReference>
<feature type="domain" description="Integrase zinc-binding" evidence="1">
    <location>
        <begin position="14"/>
        <end position="66"/>
    </location>
</feature>
<name>A0AAV2DWV4_9ROSI</name>